<keyword evidence="2" id="KW-1185">Reference proteome</keyword>
<proteinExistence type="predicted"/>
<evidence type="ECO:0000313" key="1">
    <source>
        <dbReference type="EMBL" id="KAI3725256.1"/>
    </source>
</evidence>
<gene>
    <name evidence="1" type="ORF">L1987_65037</name>
</gene>
<reference evidence="1 2" key="2">
    <citation type="journal article" date="2022" name="Mol. Ecol. Resour.">
        <title>The genomes of chicory, endive, great burdock and yacon provide insights into Asteraceae paleo-polyploidization history and plant inulin production.</title>
        <authorList>
            <person name="Fan W."/>
            <person name="Wang S."/>
            <person name="Wang H."/>
            <person name="Wang A."/>
            <person name="Jiang F."/>
            <person name="Liu H."/>
            <person name="Zhao H."/>
            <person name="Xu D."/>
            <person name="Zhang Y."/>
        </authorList>
    </citation>
    <scope>NUCLEOTIDE SEQUENCE [LARGE SCALE GENOMIC DNA]</scope>
    <source>
        <strain evidence="2">cv. Yunnan</strain>
        <tissue evidence="1">Leaves</tissue>
    </source>
</reference>
<evidence type="ECO:0000313" key="2">
    <source>
        <dbReference type="Proteomes" id="UP001056120"/>
    </source>
</evidence>
<dbReference type="Proteomes" id="UP001056120">
    <property type="component" value="Linkage Group LG22"/>
</dbReference>
<comment type="caution">
    <text evidence="1">The sequence shown here is derived from an EMBL/GenBank/DDBJ whole genome shotgun (WGS) entry which is preliminary data.</text>
</comment>
<accession>A0ACB9BT94</accession>
<dbReference type="EMBL" id="CM042039">
    <property type="protein sequence ID" value="KAI3725256.1"/>
    <property type="molecule type" value="Genomic_DNA"/>
</dbReference>
<organism evidence="1 2">
    <name type="scientific">Smallanthus sonchifolius</name>
    <dbReference type="NCBI Taxonomy" id="185202"/>
    <lineage>
        <taxon>Eukaryota</taxon>
        <taxon>Viridiplantae</taxon>
        <taxon>Streptophyta</taxon>
        <taxon>Embryophyta</taxon>
        <taxon>Tracheophyta</taxon>
        <taxon>Spermatophyta</taxon>
        <taxon>Magnoliopsida</taxon>
        <taxon>eudicotyledons</taxon>
        <taxon>Gunneridae</taxon>
        <taxon>Pentapetalae</taxon>
        <taxon>asterids</taxon>
        <taxon>campanulids</taxon>
        <taxon>Asterales</taxon>
        <taxon>Asteraceae</taxon>
        <taxon>Asteroideae</taxon>
        <taxon>Heliantheae alliance</taxon>
        <taxon>Millerieae</taxon>
        <taxon>Smallanthus</taxon>
    </lineage>
</organism>
<protein>
    <submittedName>
        <fullName evidence="1">Uncharacterized protein</fullName>
    </submittedName>
</protein>
<sequence>MSTKTNIAMVTRIANRASALAVSVRFSSEVSDTAVGGVGDRYTGDPMSLPDQTLLRDGISGRKESKSLCLAEKNEKKVVCDNKILSVKYNTESSQ</sequence>
<reference evidence="2" key="1">
    <citation type="journal article" date="2022" name="Mol. Ecol. Resour.">
        <title>The genomes of chicory, endive, great burdock and yacon provide insights into Asteraceae palaeo-polyploidization history and plant inulin production.</title>
        <authorList>
            <person name="Fan W."/>
            <person name="Wang S."/>
            <person name="Wang H."/>
            <person name="Wang A."/>
            <person name="Jiang F."/>
            <person name="Liu H."/>
            <person name="Zhao H."/>
            <person name="Xu D."/>
            <person name="Zhang Y."/>
        </authorList>
    </citation>
    <scope>NUCLEOTIDE SEQUENCE [LARGE SCALE GENOMIC DNA]</scope>
    <source>
        <strain evidence="2">cv. Yunnan</strain>
    </source>
</reference>
<name>A0ACB9BT94_9ASTR</name>